<feature type="compositionally biased region" description="Basic and acidic residues" evidence="2">
    <location>
        <begin position="157"/>
        <end position="182"/>
    </location>
</feature>
<evidence type="ECO:0000313" key="3">
    <source>
        <dbReference type="EMBL" id="MCR9014923.1"/>
    </source>
</evidence>
<dbReference type="RefSeq" id="WP_258422798.1">
    <property type="nucleotide sequence ID" value="NZ_JANSUY010000003.1"/>
</dbReference>
<dbReference type="Gene3D" id="1.25.40.10">
    <property type="entry name" value="Tetratricopeptide repeat domain"/>
    <property type="match status" value="1"/>
</dbReference>
<dbReference type="InterPro" id="IPR011990">
    <property type="entry name" value="TPR-like_helical_dom_sf"/>
</dbReference>
<evidence type="ECO:0000313" key="4">
    <source>
        <dbReference type="Proteomes" id="UP001142175"/>
    </source>
</evidence>
<dbReference type="EMBL" id="JANSUY010000003">
    <property type="protein sequence ID" value="MCR9014923.1"/>
    <property type="molecule type" value="Genomic_DNA"/>
</dbReference>
<name>A0A9X2P5Z6_9BACT</name>
<feature type="compositionally biased region" description="Basic and acidic residues" evidence="2">
    <location>
        <begin position="195"/>
        <end position="210"/>
    </location>
</feature>
<organism evidence="3 4">
    <name type="scientific">Aquiflexum gelatinilyticum</name>
    <dbReference type="NCBI Taxonomy" id="2961943"/>
    <lineage>
        <taxon>Bacteria</taxon>
        <taxon>Pseudomonadati</taxon>
        <taxon>Bacteroidota</taxon>
        <taxon>Cytophagia</taxon>
        <taxon>Cytophagales</taxon>
        <taxon>Cyclobacteriaceae</taxon>
        <taxon>Aquiflexum</taxon>
    </lineage>
</organism>
<comment type="caution">
    <text evidence="3">The sequence shown here is derived from an EMBL/GenBank/DDBJ whole genome shotgun (WGS) entry which is preliminary data.</text>
</comment>
<feature type="repeat" description="TPR" evidence="1">
    <location>
        <begin position="96"/>
        <end position="129"/>
    </location>
</feature>
<reference evidence="3" key="1">
    <citation type="submission" date="2022-08" db="EMBL/GenBank/DDBJ databases">
        <authorList>
            <person name="Zhang D."/>
        </authorList>
    </citation>
    <scope>NUCLEOTIDE SEQUENCE</scope>
    <source>
        <strain evidence="3">XJ19-11</strain>
    </source>
</reference>
<dbReference type="InterPro" id="IPR019734">
    <property type="entry name" value="TPR_rpt"/>
</dbReference>
<protein>
    <recommendedName>
        <fullName evidence="5">Tetratricopeptide repeat protein</fullName>
    </recommendedName>
</protein>
<feature type="compositionally biased region" description="Acidic residues" evidence="2">
    <location>
        <begin position="211"/>
        <end position="222"/>
    </location>
</feature>
<keyword evidence="4" id="KW-1185">Reference proteome</keyword>
<accession>A0A9X2P5Z6</accession>
<evidence type="ECO:0000256" key="1">
    <source>
        <dbReference type="PROSITE-ProRule" id="PRU00339"/>
    </source>
</evidence>
<dbReference type="SUPFAM" id="SSF48452">
    <property type="entry name" value="TPR-like"/>
    <property type="match status" value="1"/>
</dbReference>
<dbReference type="AlphaFoldDB" id="A0A9X2P5Z6"/>
<dbReference type="PROSITE" id="PS50005">
    <property type="entry name" value="TPR"/>
    <property type="match status" value="1"/>
</dbReference>
<evidence type="ECO:0000256" key="2">
    <source>
        <dbReference type="SAM" id="MobiDB-lite"/>
    </source>
</evidence>
<sequence>MMTSIRVFFLSILMITSNWNEVGKRNAAIKAATKSYEETDYEASITNHLRLVSEYNLTTPNVTYDLALSQHYGGQLEQAGLTYQSLYQSPDKNIASFAYNQNGVILGGEKKYDEALEAFKMSLINNPTNESARYNYELLSRWLEKNPEQQEQQQQDQQDKEDQEKQEEQDKQDQKSEEKKDGEGEEETKEDEASESQKKEDKEGEKSQEEKDSEEASDIESDLSDREKALEKVKEKLQEMNLSPEQAAQILEAMNAAELRYIQQNKKKPTKKPQRGLPEW</sequence>
<dbReference type="Proteomes" id="UP001142175">
    <property type="component" value="Unassembled WGS sequence"/>
</dbReference>
<feature type="compositionally biased region" description="Basic and acidic residues" evidence="2">
    <location>
        <begin position="223"/>
        <end position="238"/>
    </location>
</feature>
<gene>
    <name evidence="3" type="ORF">NU887_07725</name>
</gene>
<feature type="region of interest" description="Disordered" evidence="2">
    <location>
        <begin position="146"/>
        <end position="242"/>
    </location>
</feature>
<evidence type="ECO:0008006" key="5">
    <source>
        <dbReference type="Google" id="ProtNLM"/>
    </source>
</evidence>
<keyword evidence="1" id="KW-0802">TPR repeat</keyword>
<proteinExistence type="predicted"/>
<feature type="compositionally biased region" description="Acidic residues" evidence="2">
    <location>
        <begin position="183"/>
        <end position="194"/>
    </location>
</feature>